<sequence length="219" mass="24728">MPISSIILEQIFEKFNASPTFPSGMAKHQELVPFYATLLEACSYSKNLKNLRQIHAHTIRLGISRNDFIKTKLVSCYASCAQLHQANILFSFTNRQPTFLFNSLIRANASLNLFSQSLSLFRQMLRSWKPFDRQTLPVVLKSCAGLTALRLGQQVHGAVLVNGYGLDLANSNALIDMYGKCGVLYCARRVFDGMPQRNEITWSTMMKGVWNAWGVWRGV</sequence>
<reference evidence="2" key="1">
    <citation type="submission" date="2012-05" db="EMBL/GenBank/DDBJ databases">
        <authorList>
            <person name="Krishnakumar V."/>
            <person name="Cheung F."/>
            <person name="Xiao Y."/>
            <person name="Chan A."/>
            <person name="Moskal W.A."/>
            <person name="Town C.D."/>
        </authorList>
    </citation>
    <scope>NUCLEOTIDE SEQUENCE</scope>
</reference>
<dbReference type="InterPro" id="IPR002885">
    <property type="entry name" value="PPR_rpt"/>
</dbReference>
<proteinExistence type="evidence at transcript level"/>
<dbReference type="InterPro" id="IPR046960">
    <property type="entry name" value="PPR_At4g14850-like_plant"/>
</dbReference>
<dbReference type="InterPro" id="IPR011990">
    <property type="entry name" value="TPR-like_helical_dom_sf"/>
</dbReference>
<evidence type="ECO:0000313" key="2">
    <source>
        <dbReference type="EMBL" id="AFK35002.1"/>
    </source>
</evidence>
<dbReference type="GO" id="GO:0003723">
    <property type="term" value="F:RNA binding"/>
    <property type="evidence" value="ECO:0007669"/>
    <property type="project" value="InterPro"/>
</dbReference>
<accession>I3S410</accession>
<dbReference type="GO" id="GO:0009451">
    <property type="term" value="P:RNA modification"/>
    <property type="evidence" value="ECO:0007669"/>
    <property type="project" value="InterPro"/>
</dbReference>
<dbReference type="EMBL" id="BT135207">
    <property type="protein sequence ID" value="AFK35002.1"/>
    <property type="molecule type" value="mRNA"/>
</dbReference>
<keyword evidence="1" id="KW-0677">Repeat</keyword>
<evidence type="ECO:0000256" key="1">
    <source>
        <dbReference type="ARBA" id="ARBA00022737"/>
    </source>
</evidence>
<evidence type="ECO:0008006" key="3">
    <source>
        <dbReference type="Google" id="ProtNLM"/>
    </source>
</evidence>
<name>I3S410_LOTJA</name>
<dbReference type="Gene3D" id="1.25.40.10">
    <property type="entry name" value="Tetratricopeptide repeat domain"/>
    <property type="match status" value="2"/>
</dbReference>
<dbReference type="AlphaFoldDB" id="I3S410"/>
<protein>
    <recommendedName>
        <fullName evidence="3">Pentatricopeptide repeat-containing protein</fullName>
    </recommendedName>
</protein>
<dbReference type="Pfam" id="PF01535">
    <property type="entry name" value="PPR"/>
    <property type="match status" value="2"/>
</dbReference>
<dbReference type="PANTHER" id="PTHR24015:SF1938">
    <property type="entry name" value="OS11G0158300 PROTEIN"/>
    <property type="match status" value="1"/>
</dbReference>
<dbReference type="PANTHER" id="PTHR24015">
    <property type="entry name" value="OS07G0578800 PROTEIN-RELATED"/>
    <property type="match status" value="1"/>
</dbReference>
<organism evidence="2">
    <name type="scientific">Lotus japonicus</name>
    <name type="common">Lotus corniculatus var. japonicus</name>
    <dbReference type="NCBI Taxonomy" id="34305"/>
    <lineage>
        <taxon>Eukaryota</taxon>
        <taxon>Viridiplantae</taxon>
        <taxon>Streptophyta</taxon>
        <taxon>Embryophyta</taxon>
        <taxon>Tracheophyta</taxon>
        <taxon>Spermatophyta</taxon>
        <taxon>Magnoliopsida</taxon>
        <taxon>eudicotyledons</taxon>
        <taxon>Gunneridae</taxon>
        <taxon>Pentapetalae</taxon>
        <taxon>rosids</taxon>
        <taxon>fabids</taxon>
        <taxon>Fabales</taxon>
        <taxon>Fabaceae</taxon>
        <taxon>Papilionoideae</taxon>
        <taxon>50 kb inversion clade</taxon>
        <taxon>NPAAA clade</taxon>
        <taxon>Hologalegina</taxon>
        <taxon>robinioid clade</taxon>
        <taxon>Loteae</taxon>
        <taxon>Lotus</taxon>
    </lineage>
</organism>